<organism evidence="2 3">
    <name type="scientific">Tachysurus vachellii</name>
    <name type="common">Darkbarbel catfish</name>
    <name type="synonym">Pelteobagrus vachellii</name>
    <dbReference type="NCBI Taxonomy" id="175792"/>
    <lineage>
        <taxon>Eukaryota</taxon>
        <taxon>Metazoa</taxon>
        <taxon>Chordata</taxon>
        <taxon>Craniata</taxon>
        <taxon>Vertebrata</taxon>
        <taxon>Euteleostomi</taxon>
        <taxon>Actinopterygii</taxon>
        <taxon>Neopterygii</taxon>
        <taxon>Teleostei</taxon>
        <taxon>Ostariophysi</taxon>
        <taxon>Siluriformes</taxon>
        <taxon>Bagridae</taxon>
        <taxon>Tachysurus</taxon>
    </lineage>
</organism>
<dbReference type="AlphaFoldDB" id="A0AA88MLB5"/>
<feature type="compositionally biased region" description="Polar residues" evidence="1">
    <location>
        <begin position="42"/>
        <end position="53"/>
    </location>
</feature>
<comment type="caution">
    <text evidence="2">The sequence shown here is derived from an EMBL/GenBank/DDBJ whole genome shotgun (WGS) entry which is preliminary data.</text>
</comment>
<reference evidence="2" key="1">
    <citation type="submission" date="2023-08" db="EMBL/GenBank/DDBJ databases">
        <title>Pelteobagrus vachellii genome.</title>
        <authorList>
            <person name="Liu H."/>
        </authorList>
    </citation>
    <scope>NUCLEOTIDE SEQUENCE</scope>
    <source>
        <strain evidence="2">PRFRI_2022a</strain>
        <tissue evidence="2">Muscle</tissue>
    </source>
</reference>
<proteinExistence type="predicted"/>
<keyword evidence="3" id="KW-1185">Reference proteome</keyword>
<gene>
    <name evidence="2" type="ORF">Q7C36_012393</name>
</gene>
<feature type="region of interest" description="Disordered" evidence="1">
    <location>
        <begin position="42"/>
        <end position="74"/>
    </location>
</feature>
<evidence type="ECO:0000313" key="3">
    <source>
        <dbReference type="Proteomes" id="UP001187315"/>
    </source>
</evidence>
<dbReference type="Proteomes" id="UP001187315">
    <property type="component" value="Unassembled WGS sequence"/>
</dbReference>
<sequence length="74" mass="8371">MVSTPALAMYCKQHGSLSSFTSIVHIRSLCLFYLHVPLLEQSSAEQQRRTSPFSLALETGEDKEEEVEVKEVEE</sequence>
<feature type="compositionally biased region" description="Acidic residues" evidence="1">
    <location>
        <begin position="59"/>
        <end position="74"/>
    </location>
</feature>
<name>A0AA88MLB5_TACVA</name>
<dbReference type="EMBL" id="JAVHJS010000012">
    <property type="protein sequence ID" value="KAK2840814.1"/>
    <property type="molecule type" value="Genomic_DNA"/>
</dbReference>
<protein>
    <submittedName>
        <fullName evidence="2">Uncharacterized protein</fullName>
    </submittedName>
</protein>
<evidence type="ECO:0000313" key="2">
    <source>
        <dbReference type="EMBL" id="KAK2840814.1"/>
    </source>
</evidence>
<evidence type="ECO:0000256" key="1">
    <source>
        <dbReference type="SAM" id="MobiDB-lite"/>
    </source>
</evidence>
<accession>A0AA88MLB5</accession>